<dbReference type="SUPFAM" id="SSF81995">
    <property type="entry name" value="beta-sandwich domain of Sec23/24"/>
    <property type="match status" value="1"/>
</dbReference>
<dbReference type="RefSeq" id="XP_026190509.1">
    <property type="nucleotide sequence ID" value="XM_026334724.1"/>
</dbReference>
<reference evidence="3" key="1">
    <citation type="submission" date="2025-08" db="UniProtKB">
        <authorList>
            <consortium name="RefSeq"/>
        </authorList>
    </citation>
    <scope>IDENTIFICATION</scope>
</reference>
<accession>A0A6P6RSH4</accession>
<dbReference type="GeneID" id="113146666"/>
<proteinExistence type="predicted"/>
<gene>
    <name evidence="3" type="primary">LOC113146666</name>
</gene>
<organism evidence="2 3">
    <name type="scientific">Cyclospora cayetanensis</name>
    <dbReference type="NCBI Taxonomy" id="88456"/>
    <lineage>
        <taxon>Eukaryota</taxon>
        <taxon>Sar</taxon>
        <taxon>Alveolata</taxon>
        <taxon>Apicomplexa</taxon>
        <taxon>Conoidasida</taxon>
        <taxon>Coccidia</taxon>
        <taxon>Eucoccidiorida</taxon>
        <taxon>Eimeriorina</taxon>
        <taxon>Eimeriidae</taxon>
        <taxon>Cyclospora</taxon>
    </lineage>
</organism>
<protein>
    <submittedName>
        <fullName evidence="3">Uncharacterized protein LOC113146666</fullName>
    </submittedName>
</protein>
<sequence>MSLKIEAERAVAQKLRSPIGHPLFKPRGKPHILFPYGAKYRSPNRFKWWIGQRPAYPHHSHQKNWLPASQLSIQSFLPQMQHQQLQPQQLVHLPPQQQQQQKEQQRQQMLEHQQQLMKELLQAQAAVCAAASAIRKPCRLGIRDTSSSDGSSSDTNNRDVSKRMLLSEWIYDPVGAAAQLQQRQLLPEALHALPLHGVGCLLFRDKRRSRKLLLEQLHLRHRKWQHSPKLTARGVVLPPKLRLNSNTSSSVCEATGEGTARAVPAASQPLELRRAMAFIPRDVYYRHRPFKARVLGDLTSIVSPRVSCSPTMGCVSTAQCSRGEADAHAADASEQGRDVSPTTETAKVQSPNLALASSSSASRKHHRGFVFRSCSSPANLSLDFWRVAPPLNGNRFIFRPSVRLS</sequence>
<evidence type="ECO:0000313" key="3">
    <source>
        <dbReference type="RefSeq" id="XP_026190509.1"/>
    </source>
</evidence>
<dbReference type="OrthoDB" id="10597159at2759"/>
<dbReference type="Proteomes" id="UP000515125">
    <property type="component" value="Unplaced"/>
</dbReference>
<evidence type="ECO:0000256" key="1">
    <source>
        <dbReference type="SAM" id="MobiDB-lite"/>
    </source>
</evidence>
<feature type="region of interest" description="Disordered" evidence="1">
    <location>
        <begin position="326"/>
        <end position="359"/>
    </location>
</feature>
<feature type="compositionally biased region" description="Basic and acidic residues" evidence="1">
    <location>
        <begin position="326"/>
        <end position="337"/>
    </location>
</feature>
<dbReference type="AlphaFoldDB" id="A0A6P6RSH4"/>
<keyword evidence="2" id="KW-1185">Reference proteome</keyword>
<feature type="compositionally biased region" description="Polar residues" evidence="1">
    <location>
        <begin position="340"/>
        <end position="352"/>
    </location>
</feature>
<name>A0A6P6RSH4_9EIME</name>
<evidence type="ECO:0000313" key="2">
    <source>
        <dbReference type="Proteomes" id="UP000515125"/>
    </source>
</evidence>